<keyword evidence="7" id="KW-1185">Reference proteome</keyword>
<sequence length="172" mass="18278">MTSYAPGPNAQNPGWAYPAPAPAVPPQTGVGAWLQFLWWYVPVPVIGNIAWLAGAVASWLKHRRSNGPARENARHALNWAITANAIMVLAIVCAFLTMFTSQGWDLSQSVPGDHPGVVLYVAFLLVVPVTGITTLIVGIVGAVRAGRGDVLRVPVAIPFVRGTNQQEPGRPA</sequence>
<comment type="subcellular location">
    <subcellularLocation>
        <location evidence="1">Membrane</location>
        <topology evidence="1">Multi-pass membrane protein</topology>
    </subcellularLocation>
</comment>
<comment type="caution">
    <text evidence="6">The sequence shown here is derived from an EMBL/GenBank/DDBJ whole genome shotgun (WGS) entry which is preliminary data.</text>
</comment>
<dbReference type="Proteomes" id="UP000431744">
    <property type="component" value="Unassembled WGS sequence"/>
</dbReference>
<evidence type="ECO:0000256" key="3">
    <source>
        <dbReference type="ARBA" id="ARBA00022989"/>
    </source>
</evidence>
<keyword evidence="4 5" id="KW-0472">Membrane</keyword>
<protein>
    <submittedName>
        <fullName evidence="6">DUF4870 domain-containing protein</fullName>
    </submittedName>
</protein>
<evidence type="ECO:0000256" key="4">
    <source>
        <dbReference type="ARBA" id="ARBA00023136"/>
    </source>
</evidence>
<gene>
    <name evidence="6" type="ORF">F8O04_13385</name>
</gene>
<name>A0A6H9WAI8_9MICO</name>
<feature type="transmembrane region" description="Helical" evidence="5">
    <location>
        <begin position="37"/>
        <end position="60"/>
    </location>
</feature>
<dbReference type="Pfam" id="PF09685">
    <property type="entry name" value="MamF_MmsF"/>
    <property type="match status" value="1"/>
</dbReference>
<keyword evidence="2 5" id="KW-0812">Transmembrane</keyword>
<feature type="transmembrane region" description="Helical" evidence="5">
    <location>
        <begin position="119"/>
        <end position="143"/>
    </location>
</feature>
<accession>A0A6H9WAI8</accession>
<feature type="transmembrane region" description="Helical" evidence="5">
    <location>
        <begin position="81"/>
        <end position="99"/>
    </location>
</feature>
<evidence type="ECO:0000256" key="2">
    <source>
        <dbReference type="ARBA" id="ARBA00022692"/>
    </source>
</evidence>
<dbReference type="AlphaFoldDB" id="A0A6H9WAI8"/>
<organism evidence="6 7">
    <name type="scientific">Pseudoclavibacter endophyticus</name>
    <dbReference type="NCBI Taxonomy" id="1778590"/>
    <lineage>
        <taxon>Bacteria</taxon>
        <taxon>Bacillati</taxon>
        <taxon>Actinomycetota</taxon>
        <taxon>Actinomycetes</taxon>
        <taxon>Micrococcales</taxon>
        <taxon>Microbacteriaceae</taxon>
        <taxon>Pseudoclavibacter</taxon>
    </lineage>
</organism>
<evidence type="ECO:0000256" key="1">
    <source>
        <dbReference type="ARBA" id="ARBA00004141"/>
    </source>
</evidence>
<keyword evidence="3 5" id="KW-1133">Transmembrane helix</keyword>
<evidence type="ECO:0000313" key="7">
    <source>
        <dbReference type="Proteomes" id="UP000431744"/>
    </source>
</evidence>
<dbReference type="OrthoDB" id="3747410at2"/>
<reference evidence="6 7" key="1">
    <citation type="submission" date="2019-09" db="EMBL/GenBank/DDBJ databases">
        <title>Phylogeny of genus Pseudoclavibacter and closely related genus.</title>
        <authorList>
            <person name="Li Y."/>
        </authorList>
    </citation>
    <scope>NUCLEOTIDE SEQUENCE [LARGE SCALE GENOMIC DNA]</scope>
    <source>
        <strain evidence="6 7">EGI 60007</strain>
    </source>
</reference>
<proteinExistence type="predicted"/>
<evidence type="ECO:0000256" key="5">
    <source>
        <dbReference type="SAM" id="Phobius"/>
    </source>
</evidence>
<dbReference type="InterPro" id="IPR019109">
    <property type="entry name" value="MamF_MmsF"/>
</dbReference>
<dbReference type="EMBL" id="WBJY01000004">
    <property type="protein sequence ID" value="KAB1646734.1"/>
    <property type="molecule type" value="Genomic_DNA"/>
</dbReference>
<evidence type="ECO:0000313" key="6">
    <source>
        <dbReference type="EMBL" id="KAB1646734.1"/>
    </source>
</evidence>
<dbReference type="RefSeq" id="WP_158029900.1">
    <property type="nucleotide sequence ID" value="NZ_BMHG01000002.1"/>
</dbReference>